<dbReference type="PANTHER" id="PTHR28110:SF1">
    <property type="entry name" value="TRANSMEMBRANE PROTEIN"/>
    <property type="match status" value="1"/>
</dbReference>
<name>A0A8E2DI75_9APHY</name>
<dbReference type="OrthoDB" id="4347at2759"/>
<dbReference type="AlphaFoldDB" id="A0A8E2DI75"/>
<proteinExistence type="predicted"/>
<gene>
    <name evidence="2" type="ORF">OBBRIDRAFT_44830</name>
</gene>
<keyword evidence="1" id="KW-1133">Transmembrane helix</keyword>
<evidence type="ECO:0000313" key="3">
    <source>
        <dbReference type="Proteomes" id="UP000250043"/>
    </source>
</evidence>
<dbReference type="GO" id="GO:0005737">
    <property type="term" value="C:cytoplasm"/>
    <property type="evidence" value="ECO:0007669"/>
    <property type="project" value="TreeGrafter"/>
</dbReference>
<keyword evidence="1" id="KW-0812">Transmembrane</keyword>
<evidence type="ECO:0000256" key="1">
    <source>
        <dbReference type="SAM" id="Phobius"/>
    </source>
</evidence>
<dbReference type="PANTHER" id="PTHR28110">
    <property type="entry name" value="TRANSMEMBRANE PROTEIN"/>
    <property type="match status" value="1"/>
</dbReference>
<feature type="transmembrane region" description="Helical" evidence="1">
    <location>
        <begin position="36"/>
        <end position="58"/>
    </location>
</feature>
<dbReference type="EMBL" id="KV722437">
    <property type="protein sequence ID" value="OCH89020.1"/>
    <property type="molecule type" value="Genomic_DNA"/>
</dbReference>
<reference evidence="2 3" key="1">
    <citation type="submission" date="2016-07" db="EMBL/GenBank/DDBJ databases">
        <title>Draft genome of the white-rot fungus Obba rivulosa 3A-2.</title>
        <authorList>
            <consortium name="DOE Joint Genome Institute"/>
            <person name="Miettinen O."/>
            <person name="Riley R."/>
            <person name="Acob R."/>
            <person name="Barry K."/>
            <person name="Cullen D."/>
            <person name="De Vries R."/>
            <person name="Hainaut M."/>
            <person name="Hatakka A."/>
            <person name="Henrissat B."/>
            <person name="Hilden K."/>
            <person name="Kuo R."/>
            <person name="Labutti K."/>
            <person name="Lipzen A."/>
            <person name="Makela M.R."/>
            <person name="Sandor L."/>
            <person name="Spatafora J.W."/>
            <person name="Grigoriev I.V."/>
            <person name="Hibbett D.S."/>
        </authorList>
    </citation>
    <scope>NUCLEOTIDE SEQUENCE [LARGE SCALE GENOMIC DNA]</scope>
    <source>
        <strain evidence="2 3">3A-2</strain>
    </source>
</reference>
<keyword evidence="3" id="KW-1185">Reference proteome</keyword>
<accession>A0A8E2DI75</accession>
<organism evidence="2 3">
    <name type="scientific">Obba rivulosa</name>
    <dbReference type="NCBI Taxonomy" id="1052685"/>
    <lineage>
        <taxon>Eukaryota</taxon>
        <taxon>Fungi</taxon>
        <taxon>Dikarya</taxon>
        <taxon>Basidiomycota</taxon>
        <taxon>Agaricomycotina</taxon>
        <taxon>Agaricomycetes</taxon>
        <taxon>Polyporales</taxon>
        <taxon>Gelatoporiaceae</taxon>
        <taxon>Obba</taxon>
    </lineage>
</organism>
<sequence>MLPLPVSLAVRKQFSSTRTRRSTKDVLLTRSRVTNLGLLLLACFAAFSFVLNLGWYFFADARAVEVPLVIERPRLPYTPPTSVLDTIQRDETLSALTHLIVVAGHAIWKGNDAAEILDEDQWILEIYQRGGGRVNAFVQHIMTGAQLAAEDANSLLIFSGGQTRPSSTTTEAESYMRIAVLSDVLPISPPVSGLDVTVRATTEDYALDSFQNLLYAIARFHEYTNRYPENITVVGYEMKRRRFTELHRAALRWPESRFRYIGVDVDGEEAVKAKDGEIMNGYLPYTFDLYGCHGLLLSKRRARNPFHRFHPYYTSSPELATLMNWCPGPAEGGQTTVYGGPLPWDHLDNVSSGDT</sequence>
<protein>
    <submittedName>
        <fullName evidence="2">Uncharacterized protein</fullName>
    </submittedName>
</protein>
<dbReference type="Proteomes" id="UP000250043">
    <property type="component" value="Unassembled WGS sequence"/>
</dbReference>
<evidence type="ECO:0000313" key="2">
    <source>
        <dbReference type="EMBL" id="OCH89020.1"/>
    </source>
</evidence>
<dbReference type="InterPro" id="IPR055323">
    <property type="entry name" value="C57A10.07/YOR238W"/>
</dbReference>
<keyword evidence="1" id="KW-0472">Membrane</keyword>